<dbReference type="Proteomes" id="UP000663829">
    <property type="component" value="Unassembled WGS sequence"/>
</dbReference>
<evidence type="ECO:0000313" key="2">
    <source>
        <dbReference type="EMBL" id="CAF4304547.1"/>
    </source>
</evidence>
<evidence type="ECO:0000313" key="1">
    <source>
        <dbReference type="EMBL" id="CAF1421678.1"/>
    </source>
</evidence>
<name>A0A815MK33_9BILA</name>
<gene>
    <name evidence="1" type="ORF">GPM918_LOCUS33738</name>
    <name evidence="2" type="ORF">SRO942_LOCUS34426</name>
</gene>
<feature type="non-terminal residue" evidence="1">
    <location>
        <position position="1"/>
    </location>
</feature>
<accession>A0A815MK33</accession>
<proteinExistence type="predicted"/>
<dbReference type="EMBL" id="CAJOBC010083629">
    <property type="protein sequence ID" value="CAF4304547.1"/>
    <property type="molecule type" value="Genomic_DNA"/>
</dbReference>
<sequence length="736" mass="84542">AWDDIDASNVFSRERRATEALSLGTSVVALGTSAYNTIEILSVKDTEQQILDHILSDDKILQSTVANIVSLTDTQVAVVEELGQTRHSLTILQDRLVYLYNGFKTLQKVINTVVQQSIPILENELHYDKIHRSLDNLLKGQKNFDYLSRNELHQVIDRIFKQSEKILSLFDIPLMILINRLVALQSFHFAFNNDDNTNGNSHESQNEAIPAIYRLGNLIISNVVFIHRVRPSIPVYQVFNTPFFSSNASYQVYNLPRYIGIDYKNNQSLAWYSGDNNINTCHFGKITFCHVLPPVAYQRIEHGCLNKMFIENQSSLCSFVESSFKSPYDELSTTPTLCSNTSSSQNQTTRLRSFTINICDFTQQGLKLNNKLTINATVRLIQETLKLKYDETCDRSVLTDIVKSSMIKLAAQRETNEENVKGEITLMLSVQNIQKEKDNLKSKIQHRGKAFIDTSGRVFRAIKSKLNTDEKTTSSIVEDKEKKKAGRRRMLKENELIMKIDISSFIEKDESLQDEEHILQLIKFVKTIVTDNNLAFSTITIEKQIRNQLSKLKYQHVQARKSRKQRTSLLWPTKIIAIKLASQNDEISNSLNKTFIFNIDSTNIKDTNLNPLNHDEIDLHSFTLDDISCLTDHNEEELFIDKSVVTILSEDDIRVSIDYSILPYLRRDDTTFANFIRTIKSRLIDLNISEQRINWSSIQKSLIKRLSVVQLSEDTQTNKIITFAFKLVSMNEVNYF</sequence>
<dbReference type="EMBL" id="CAJNOQ010018200">
    <property type="protein sequence ID" value="CAF1421678.1"/>
    <property type="molecule type" value="Genomic_DNA"/>
</dbReference>
<keyword evidence="3" id="KW-1185">Reference proteome</keyword>
<protein>
    <submittedName>
        <fullName evidence="1">Uncharacterized protein</fullName>
    </submittedName>
</protein>
<evidence type="ECO:0000313" key="3">
    <source>
        <dbReference type="Proteomes" id="UP000663829"/>
    </source>
</evidence>
<reference evidence="1" key="1">
    <citation type="submission" date="2021-02" db="EMBL/GenBank/DDBJ databases">
        <authorList>
            <person name="Nowell W R."/>
        </authorList>
    </citation>
    <scope>NUCLEOTIDE SEQUENCE</scope>
</reference>
<dbReference type="Proteomes" id="UP000681722">
    <property type="component" value="Unassembled WGS sequence"/>
</dbReference>
<dbReference type="AlphaFoldDB" id="A0A815MK33"/>
<comment type="caution">
    <text evidence="1">The sequence shown here is derived from an EMBL/GenBank/DDBJ whole genome shotgun (WGS) entry which is preliminary data.</text>
</comment>
<organism evidence="1 3">
    <name type="scientific">Didymodactylos carnosus</name>
    <dbReference type="NCBI Taxonomy" id="1234261"/>
    <lineage>
        <taxon>Eukaryota</taxon>
        <taxon>Metazoa</taxon>
        <taxon>Spiralia</taxon>
        <taxon>Gnathifera</taxon>
        <taxon>Rotifera</taxon>
        <taxon>Eurotatoria</taxon>
        <taxon>Bdelloidea</taxon>
        <taxon>Philodinida</taxon>
        <taxon>Philodinidae</taxon>
        <taxon>Didymodactylos</taxon>
    </lineage>
</organism>